<sequence>MNTAYPPHLCPRCGQPNGCAQLGCSQPVTDCWCFHTRIAPEALETLPEDARNVACLCARCASATLEHEMDTNG</sequence>
<keyword evidence="2" id="KW-0347">Helicase</keyword>
<dbReference type="EMBL" id="JADMCD010000001">
    <property type="protein sequence ID" value="MBF8639146.1"/>
    <property type="molecule type" value="Genomic_DNA"/>
</dbReference>
<proteinExistence type="predicted"/>
<evidence type="ECO:0000313" key="4">
    <source>
        <dbReference type="Proteomes" id="UP000626180"/>
    </source>
</evidence>
<gene>
    <name evidence="1" type="ORF">IRZ65_00430</name>
    <name evidence="2" type="ORF">NCTC11842_03374</name>
</gene>
<dbReference type="EMBL" id="UAUF01000013">
    <property type="protein sequence ID" value="SPZ09791.1"/>
    <property type="molecule type" value="Genomic_DNA"/>
</dbReference>
<dbReference type="RefSeq" id="WP_010797558.1">
    <property type="nucleotide sequence ID" value="NZ_FQYS01000010.1"/>
</dbReference>
<dbReference type="InterPro" id="IPR032720">
    <property type="entry name" value="Cys_rich_CWC"/>
</dbReference>
<organism evidence="2 3">
    <name type="scientific">Pseudomonas luteola</name>
    <dbReference type="NCBI Taxonomy" id="47886"/>
    <lineage>
        <taxon>Bacteria</taxon>
        <taxon>Pseudomonadati</taxon>
        <taxon>Pseudomonadota</taxon>
        <taxon>Gammaproteobacteria</taxon>
        <taxon>Pseudomonadales</taxon>
        <taxon>Pseudomonadaceae</taxon>
        <taxon>Pseudomonas</taxon>
    </lineage>
</organism>
<keyword evidence="2" id="KW-0378">Hydrolase</keyword>
<protein>
    <submittedName>
        <fullName evidence="1">Cysteine-rich CWC family protein</fullName>
    </submittedName>
    <submittedName>
        <fullName evidence="2">DNA or RNA helicases of superfamily II</fullName>
    </submittedName>
</protein>
<keyword evidence="2" id="KW-0547">Nucleotide-binding</keyword>
<dbReference type="Proteomes" id="UP000250443">
    <property type="component" value="Unassembled WGS sequence"/>
</dbReference>
<evidence type="ECO:0000313" key="1">
    <source>
        <dbReference type="EMBL" id="MBF8639146.1"/>
    </source>
</evidence>
<dbReference type="GO" id="GO:0004386">
    <property type="term" value="F:helicase activity"/>
    <property type="evidence" value="ECO:0007669"/>
    <property type="project" value="UniProtKB-KW"/>
</dbReference>
<name>A0A2X2CT18_PSELU</name>
<dbReference type="AlphaFoldDB" id="A0A2X2CT18"/>
<accession>A0A2X2CT18</accession>
<keyword evidence="2" id="KW-0067">ATP-binding</keyword>
<evidence type="ECO:0000313" key="2">
    <source>
        <dbReference type="EMBL" id="SPZ09791.1"/>
    </source>
</evidence>
<dbReference type="Pfam" id="PF14375">
    <property type="entry name" value="Cys_rich_CWC"/>
    <property type="match status" value="1"/>
</dbReference>
<dbReference type="Proteomes" id="UP000626180">
    <property type="component" value="Unassembled WGS sequence"/>
</dbReference>
<evidence type="ECO:0000313" key="3">
    <source>
        <dbReference type="Proteomes" id="UP000250443"/>
    </source>
</evidence>
<reference evidence="2 3" key="1">
    <citation type="submission" date="2018-06" db="EMBL/GenBank/DDBJ databases">
        <authorList>
            <consortium name="Pathogen Informatics"/>
            <person name="Doyle S."/>
        </authorList>
    </citation>
    <scope>NUCLEOTIDE SEQUENCE [LARGE SCALE GENOMIC DNA]</scope>
    <source>
        <strain evidence="2 3">NCTC11842</strain>
    </source>
</reference>
<keyword evidence="4" id="KW-1185">Reference proteome</keyword>
<reference evidence="1 4" key="2">
    <citation type="submission" date="2020-10" db="EMBL/GenBank/DDBJ databases">
        <title>Genome sequences of Pseudomonas isolates.</title>
        <authorList>
            <person name="Wessels L."/>
            <person name="Reich F."/>
            <person name="Hammerl J."/>
        </authorList>
    </citation>
    <scope>NUCLEOTIDE SEQUENCE [LARGE SCALE GENOMIC DNA]</scope>
    <source>
        <strain evidence="1 4">20-MO00624-0</strain>
    </source>
</reference>